<accession>G0UPD9</accession>
<sequence length="135" mass="14397">MLGLLRHATESSRSPVAGTGASQLIYANALKEHIQQRMVVIPAAARRTLVTSTSLSTYRLTLHGVALHGPYEQVARVFVAKSTSIELLVLITAVLVVGVFAALELGLRKTYRVLISTEGEEADVGGSTSNWGHGD</sequence>
<name>G0UPD9_TRYCI</name>
<organism evidence="2">
    <name type="scientific">Trypanosoma congolense (strain IL3000)</name>
    <dbReference type="NCBI Taxonomy" id="1068625"/>
    <lineage>
        <taxon>Eukaryota</taxon>
        <taxon>Discoba</taxon>
        <taxon>Euglenozoa</taxon>
        <taxon>Kinetoplastea</taxon>
        <taxon>Metakinetoplastina</taxon>
        <taxon>Trypanosomatida</taxon>
        <taxon>Trypanosomatidae</taxon>
        <taxon>Trypanosoma</taxon>
        <taxon>Nannomonas</taxon>
    </lineage>
</organism>
<dbReference type="AlphaFoldDB" id="G0UPD9"/>
<evidence type="ECO:0000313" key="2">
    <source>
        <dbReference type="EMBL" id="CCC91250.1"/>
    </source>
</evidence>
<evidence type="ECO:0000256" key="1">
    <source>
        <dbReference type="SAM" id="Phobius"/>
    </source>
</evidence>
<keyword evidence="1" id="KW-1133">Transmembrane helix</keyword>
<dbReference type="VEuPathDB" id="TriTrypDB:TcIL3000_7_490"/>
<dbReference type="EMBL" id="HE575320">
    <property type="protein sequence ID" value="CCC91250.1"/>
    <property type="molecule type" value="Genomic_DNA"/>
</dbReference>
<proteinExistence type="predicted"/>
<protein>
    <submittedName>
        <fullName evidence="2">Uncharacterized protein TCIL3000_7_490</fullName>
    </submittedName>
</protein>
<keyword evidence="1" id="KW-0812">Transmembrane</keyword>
<feature type="transmembrane region" description="Helical" evidence="1">
    <location>
        <begin position="87"/>
        <end position="107"/>
    </location>
</feature>
<reference evidence="2" key="1">
    <citation type="journal article" date="2012" name="Proc. Natl. Acad. Sci. U.S.A.">
        <title>Antigenic diversity is generated by distinct evolutionary mechanisms in African trypanosome species.</title>
        <authorList>
            <person name="Jackson A.P."/>
            <person name="Berry A."/>
            <person name="Aslett M."/>
            <person name="Allison H.C."/>
            <person name="Burton P."/>
            <person name="Vavrova-Anderson J."/>
            <person name="Brown R."/>
            <person name="Browne H."/>
            <person name="Corton N."/>
            <person name="Hauser H."/>
            <person name="Gamble J."/>
            <person name="Gilderthorp R."/>
            <person name="Marcello L."/>
            <person name="McQuillan J."/>
            <person name="Otto T.D."/>
            <person name="Quail M.A."/>
            <person name="Sanders M.J."/>
            <person name="van Tonder A."/>
            <person name="Ginger M.L."/>
            <person name="Field M.C."/>
            <person name="Barry J.D."/>
            <person name="Hertz-Fowler C."/>
            <person name="Berriman M."/>
        </authorList>
    </citation>
    <scope>NUCLEOTIDE SEQUENCE</scope>
    <source>
        <strain evidence="2">IL3000</strain>
    </source>
</reference>
<gene>
    <name evidence="2" type="ORF">TCIL3000_7_490</name>
</gene>
<keyword evidence="1" id="KW-0472">Membrane</keyword>